<dbReference type="PANTHER" id="PTHR11567">
    <property type="entry name" value="ACID PHOSPHATASE-RELATED"/>
    <property type="match status" value="1"/>
</dbReference>
<dbReference type="InterPro" id="IPR050645">
    <property type="entry name" value="Histidine_acid_phosphatase"/>
</dbReference>
<evidence type="ECO:0000256" key="2">
    <source>
        <dbReference type="ARBA" id="ARBA00005375"/>
    </source>
</evidence>
<name>A0A914UPH2_9BILA</name>
<sequence>MLAFAVIFLVTRVVCGQRAEVDTLQLAQVLFRHGERAPVNYFNFPNDPPELRTPFPAELGEMTNHGIEQLFTLGLNLRETYGEFLQYTYIPSQLRVIAGDDNRTIVSASAALAALFPPNEAQTWSSQLKWQPIPIHTTRILDQVNFGLVDTCERLGAQATRSKAYRKAYADNIDLINFLEQKTGFIISDIYMLDRVLDTLKIRSGMPDLLPLQPWARNQTFLALVKQKSAEINAIVSNMPEVKWLTQGNY</sequence>
<evidence type="ECO:0000313" key="4">
    <source>
        <dbReference type="Proteomes" id="UP000887566"/>
    </source>
</evidence>
<dbReference type="GO" id="GO:0003993">
    <property type="term" value="F:acid phosphatase activity"/>
    <property type="evidence" value="ECO:0007669"/>
    <property type="project" value="UniProtKB-EC"/>
</dbReference>
<evidence type="ECO:0000256" key="3">
    <source>
        <dbReference type="SAM" id="SignalP"/>
    </source>
</evidence>
<dbReference type="PANTHER" id="PTHR11567:SF171">
    <property type="entry name" value="ACID PHOSPHATASE FAMILY"/>
    <property type="match status" value="1"/>
</dbReference>
<organism evidence="4 5">
    <name type="scientific">Plectus sambesii</name>
    <dbReference type="NCBI Taxonomy" id="2011161"/>
    <lineage>
        <taxon>Eukaryota</taxon>
        <taxon>Metazoa</taxon>
        <taxon>Ecdysozoa</taxon>
        <taxon>Nematoda</taxon>
        <taxon>Chromadorea</taxon>
        <taxon>Plectida</taxon>
        <taxon>Plectina</taxon>
        <taxon>Plectoidea</taxon>
        <taxon>Plectidae</taxon>
        <taxon>Plectus</taxon>
    </lineage>
</organism>
<dbReference type="PROSITE" id="PS00616">
    <property type="entry name" value="HIS_ACID_PHOSPHAT_1"/>
    <property type="match status" value="1"/>
</dbReference>
<dbReference type="Proteomes" id="UP000887566">
    <property type="component" value="Unplaced"/>
</dbReference>
<dbReference type="SUPFAM" id="SSF53254">
    <property type="entry name" value="Phosphoglycerate mutase-like"/>
    <property type="match status" value="1"/>
</dbReference>
<dbReference type="InterPro" id="IPR033379">
    <property type="entry name" value="Acid_Pase_AS"/>
</dbReference>
<accession>A0A914UPH2</accession>
<evidence type="ECO:0000313" key="5">
    <source>
        <dbReference type="WBParaSite" id="PSAMB.scaffold1121size35697.g11286.t1"/>
    </source>
</evidence>
<dbReference type="Gene3D" id="3.40.50.1240">
    <property type="entry name" value="Phosphoglycerate mutase-like"/>
    <property type="match status" value="1"/>
</dbReference>
<keyword evidence="4" id="KW-1185">Reference proteome</keyword>
<dbReference type="WBParaSite" id="PSAMB.scaffold1121size35697.g11286.t1">
    <property type="protein sequence ID" value="PSAMB.scaffold1121size35697.g11286.t1"/>
    <property type="gene ID" value="PSAMB.scaffold1121size35697.g11286"/>
</dbReference>
<dbReference type="CDD" id="cd07061">
    <property type="entry name" value="HP_HAP_like"/>
    <property type="match status" value="1"/>
</dbReference>
<dbReference type="InterPro" id="IPR029033">
    <property type="entry name" value="His_PPase_superfam"/>
</dbReference>
<reference evidence="5" key="1">
    <citation type="submission" date="2022-11" db="UniProtKB">
        <authorList>
            <consortium name="WormBaseParasite"/>
        </authorList>
    </citation>
    <scope>IDENTIFICATION</scope>
</reference>
<proteinExistence type="inferred from homology"/>
<feature type="signal peptide" evidence="3">
    <location>
        <begin position="1"/>
        <end position="16"/>
    </location>
</feature>
<dbReference type="AlphaFoldDB" id="A0A914UPH2"/>
<keyword evidence="3" id="KW-0732">Signal</keyword>
<feature type="chain" id="PRO_5037011570" evidence="3">
    <location>
        <begin position="17"/>
        <end position="250"/>
    </location>
</feature>
<dbReference type="Pfam" id="PF00328">
    <property type="entry name" value="His_Phos_2"/>
    <property type="match status" value="1"/>
</dbReference>
<dbReference type="InterPro" id="IPR000560">
    <property type="entry name" value="His_Pase_clade-2"/>
</dbReference>
<protein>
    <submittedName>
        <fullName evidence="5">Lysosomal acid phosphatase</fullName>
    </submittedName>
</protein>
<evidence type="ECO:0000256" key="1">
    <source>
        <dbReference type="ARBA" id="ARBA00000032"/>
    </source>
</evidence>
<comment type="similarity">
    <text evidence="2">Belongs to the histidine acid phosphatase family.</text>
</comment>
<comment type="catalytic activity">
    <reaction evidence="1">
        <text>a phosphate monoester + H2O = an alcohol + phosphate</text>
        <dbReference type="Rhea" id="RHEA:15017"/>
        <dbReference type="ChEBI" id="CHEBI:15377"/>
        <dbReference type="ChEBI" id="CHEBI:30879"/>
        <dbReference type="ChEBI" id="CHEBI:43474"/>
        <dbReference type="ChEBI" id="CHEBI:67140"/>
        <dbReference type="EC" id="3.1.3.2"/>
    </reaction>
</comment>